<evidence type="ECO:0008006" key="4">
    <source>
        <dbReference type="Google" id="ProtNLM"/>
    </source>
</evidence>
<gene>
    <name evidence="2" type="ORF">P029_01975</name>
</gene>
<dbReference type="NCBIfam" id="NF047348">
    <property type="entry name" value="HGE-14_Nterm"/>
    <property type="match status" value="1"/>
</dbReference>
<dbReference type="Proteomes" id="UP000053801">
    <property type="component" value="Chromosome"/>
</dbReference>
<name>A0A161HWE6_ANAPH</name>
<evidence type="ECO:0000313" key="2">
    <source>
        <dbReference type="EMBL" id="ANC34160.1"/>
    </source>
</evidence>
<accession>A0A161HWE6</accession>
<evidence type="ECO:0000313" key="3">
    <source>
        <dbReference type="Proteomes" id="UP000053801"/>
    </source>
</evidence>
<sequence length="556" mass="60250">MHTPRIFTSALDYGYTYSGTASTAYKDTVCAAISIGSISHEDFLDILRRCVLELRETFEIVAQADPEVADLVARMAYIESLVDDERARGSESQEGVVRQLNIMVLLHHCYDALCACVAATCNHEMLGNPDFVGRGMQLQMAKGCAILVNIISILHCYAQAVDLQAHAADIECDKEVVSNINLSLNTYLNTKRIAIVRCLNPALSAENQEYGRTALRIVRHNAELYRKVAELVEPSIPHCFRHYTQSCFSTLSKVIDSCSAECEEILQGDEIACMRLLLSSEASEACFDDLPRYVNRSEAGSAAKHRTSACTRALIKAIGCSLLIYREYAASESANHPFAGSIEQCIRILRDSVYSQLSRHEWGEEEGANVAHEVHLHIRRATDELQAIAPEMLLSPHISGELHQKALCCLEEMSCAWKSANSEHFDVPEEGESSSIQPATSGLVSTSAGVGGAQASYTPPQDPGVMPHAYAQPSTSGLVSTSAGQGGQLAPPPPHIPLCALESVADTCSQPSTSYAQPSTPASISSSLGELQVASHRSQTTSDDELEPSSKRSRSA</sequence>
<dbReference type="AlphaFoldDB" id="A0A161HWE6"/>
<dbReference type="EMBL" id="CP015376">
    <property type="protein sequence ID" value="ANC34160.1"/>
    <property type="molecule type" value="Genomic_DNA"/>
</dbReference>
<organism evidence="2 3">
    <name type="scientific">Anaplasma phagocytophilum str. Norway variant2</name>
    <dbReference type="NCBI Taxonomy" id="1392507"/>
    <lineage>
        <taxon>Bacteria</taxon>
        <taxon>Pseudomonadati</taxon>
        <taxon>Pseudomonadota</taxon>
        <taxon>Alphaproteobacteria</taxon>
        <taxon>Rickettsiales</taxon>
        <taxon>Anaplasmataceae</taxon>
        <taxon>Anaplasma</taxon>
        <taxon>phagocytophilum group</taxon>
    </lineage>
</organism>
<feature type="compositionally biased region" description="Polar residues" evidence="1">
    <location>
        <begin position="433"/>
        <end position="448"/>
    </location>
</feature>
<dbReference type="RefSeq" id="WP_064103842.1">
    <property type="nucleotide sequence ID" value="NZ_CP015376.1"/>
</dbReference>
<protein>
    <recommendedName>
        <fullName evidence="4">HGE-14 protein</fullName>
    </recommendedName>
</protein>
<feature type="compositionally biased region" description="Polar residues" evidence="1">
    <location>
        <begin position="506"/>
        <end position="541"/>
    </location>
</feature>
<reference evidence="2 3" key="1">
    <citation type="journal article" date="2013" name="Pathogens">
        <title>An Emerging Tick-Borne Disease of Humans Is Caused by a Subset of Strains with Conserved Genome Structure.</title>
        <authorList>
            <person name="Barbet A.F."/>
            <person name="Al-Khedery B."/>
            <person name="Stuen S."/>
            <person name="Granquist E.G."/>
            <person name="Felsheim R.F."/>
            <person name="Munderloh U.G."/>
        </authorList>
    </citation>
    <scope>NUCLEOTIDE SEQUENCE [LARGE SCALE GENOMIC DNA]</scope>
    <source>
        <strain evidence="2 3">Norway variant2</strain>
    </source>
</reference>
<evidence type="ECO:0000256" key="1">
    <source>
        <dbReference type="SAM" id="MobiDB-lite"/>
    </source>
</evidence>
<reference evidence="2 3" key="2">
    <citation type="journal article" date="2014" name="Pathogens">
        <title>Comparative Genomics Identifies a Potential Marker of Human-Virulent Anaplasma phagocytophilum.</title>
        <authorList>
            <person name="Al-Khedery B."/>
            <person name="Barbet A.F."/>
        </authorList>
    </citation>
    <scope>NUCLEOTIDE SEQUENCE [LARGE SCALE GENOMIC DNA]</scope>
    <source>
        <strain evidence="2 3">Norway variant2</strain>
    </source>
</reference>
<feature type="compositionally biased region" description="Polar residues" evidence="1">
    <location>
        <begin position="472"/>
        <end position="483"/>
    </location>
</feature>
<proteinExistence type="predicted"/>
<feature type="region of interest" description="Disordered" evidence="1">
    <location>
        <begin position="426"/>
        <end position="556"/>
    </location>
</feature>